<dbReference type="RefSeq" id="XP_025495606.1">
    <property type="nucleotide sequence ID" value="XM_025640531.1"/>
</dbReference>
<evidence type="ECO:0000313" key="2">
    <source>
        <dbReference type="EMBL" id="PYH85406.1"/>
    </source>
</evidence>
<dbReference type="SUPFAM" id="SSF53383">
    <property type="entry name" value="PLP-dependent transferases"/>
    <property type="match status" value="1"/>
</dbReference>
<dbReference type="OrthoDB" id="7042322at2759"/>
<proteinExistence type="predicted"/>
<sequence>MVHIPPFEVTIWIEQLEDGCKYDLATTCASSISLDELEELSVDPATTSAMLSPRSLKLSYGPMRGSDRLRQNIAALYRSPTVTQESILTTNGGIVANQIVLQALLSADDHVVVMYPTYEQLYQTPRMLGAEVTLWKLTPSSSPEDKWEWTLDLAFLRSAIKPNTKMLVLNSPNNPTGAHLSADMQKQILAIAAEHDLIVFCDEVFYPLFRMEDPPSSFLDLNYDKAIVIGSLSKAYSLAGTRTGWIASANSELLDRCAAMRHYTTISVSQIDEAIAAEALADRCRLPLLARANRLATTNIHALETFVEEHRGRCSWSKPVAGTTAMLLFMRDGRPVDDKEFCLRLLRTTGVLLCPASVCFGDGKESADFRGFVRVGAAIDTAEMAGALREMRRFMAEGFAEVPLAPA</sequence>
<dbReference type="InterPro" id="IPR015422">
    <property type="entry name" value="PyrdxlP-dep_Trfase_small"/>
</dbReference>
<dbReference type="InterPro" id="IPR015424">
    <property type="entry name" value="PyrdxlP-dep_Trfase"/>
</dbReference>
<name>A0A319CI03_9EURO</name>
<dbReference type="AlphaFoldDB" id="A0A319CI03"/>
<reference evidence="2 3" key="1">
    <citation type="submission" date="2016-12" db="EMBL/GenBank/DDBJ databases">
        <title>The genomes of Aspergillus section Nigri reveals drivers in fungal speciation.</title>
        <authorList>
            <consortium name="DOE Joint Genome Institute"/>
            <person name="Vesth T.C."/>
            <person name="Nybo J."/>
            <person name="Theobald S."/>
            <person name="Brandl J."/>
            <person name="Frisvad J.C."/>
            <person name="Nielsen K.F."/>
            <person name="Lyhne E.K."/>
            <person name="Kogle M.E."/>
            <person name="Kuo A."/>
            <person name="Riley R."/>
            <person name="Clum A."/>
            <person name="Nolan M."/>
            <person name="Lipzen A."/>
            <person name="Salamov A."/>
            <person name="Henrissat B."/>
            <person name="Wiebenga A."/>
            <person name="De Vries R.P."/>
            <person name="Grigoriev I.V."/>
            <person name="Mortensen U.H."/>
            <person name="Andersen M.R."/>
            <person name="Baker S.E."/>
        </authorList>
    </citation>
    <scope>NUCLEOTIDE SEQUENCE [LARGE SCALE GENOMIC DNA]</scope>
    <source>
        <strain evidence="2 3">CBS 121591</strain>
    </source>
</reference>
<dbReference type="PANTHER" id="PTHR43510:SF1">
    <property type="entry name" value="AMINOTRANSFERASE FUNCTION, HYPOTHETICAL (EUROFUNG)"/>
    <property type="match status" value="1"/>
</dbReference>
<dbReference type="GeneID" id="37143273"/>
<evidence type="ECO:0000259" key="1">
    <source>
        <dbReference type="Pfam" id="PF00155"/>
    </source>
</evidence>
<dbReference type="Gene3D" id="3.40.640.10">
    <property type="entry name" value="Type I PLP-dependent aspartate aminotransferase-like (Major domain)"/>
    <property type="match status" value="1"/>
</dbReference>
<dbReference type="Gene3D" id="3.90.1150.10">
    <property type="entry name" value="Aspartate Aminotransferase, domain 1"/>
    <property type="match status" value="1"/>
</dbReference>
<keyword evidence="2" id="KW-0808">Transferase</keyword>
<evidence type="ECO:0000313" key="3">
    <source>
        <dbReference type="Proteomes" id="UP000248340"/>
    </source>
</evidence>
<dbReference type="Proteomes" id="UP000248340">
    <property type="component" value="Unassembled WGS sequence"/>
</dbReference>
<dbReference type="EMBL" id="KZ821680">
    <property type="protein sequence ID" value="PYH85406.1"/>
    <property type="molecule type" value="Genomic_DNA"/>
</dbReference>
<accession>A0A319CI03</accession>
<dbReference type="CDD" id="cd00609">
    <property type="entry name" value="AAT_like"/>
    <property type="match status" value="1"/>
</dbReference>
<dbReference type="GO" id="GO:0016740">
    <property type="term" value="F:transferase activity"/>
    <property type="evidence" value="ECO:0007669"/>
    <property type="project" value="UniProtKB-KW"/>
</dbReference>
<dbReference type="STRING" id="1448315.A0A319CI03"/>
<feature type="domain" description="Aminotransferase class I/classII large" evidence="1">
    <location>
        <begin position="59"/>
        <end position="388"/>
    </location>
</feature>
<dbReference type="Pfam" id="PF00155">
    <property type="entry name" value="Aminotran_1_2"/>
    <property type="match status" value="1"/>
</dbReference>
<dbReference type="InterPro" id="IPR004839">
    <property type="entry name" value="Aminotransferase_I/II_large"/>
</dbReference>
<gene>
    <name evidence="2" type="ORF">BO82DRAFT_429405</name>
</gene>
<dbReference type="GO" id="GO:0030170">
    <property type="term" value="F:pyridoxal phosphate binding"/>
    <property type="evidence" value="ECO:0007669"/>
    <property type="project" value="InterPro"/>
</dbReference>
<dbReference type="VEuPathDB" id="FungiDB:BO82DRAFT_429405"/>
<dbReference type="InterPro" id="IPR015421">
    <property type="entry name" value="PyrdxlP-dep_Trfase_major"/>
</dbReference>
<protein>
    <submittedName>
        <fullName evidence="2">PLP-dependent transferase</fullName>
    </submittedName>
</protein>
<dbReference type="PANTHER" id="PTHR43510">
    <property type="entry name" value="AMINOTRANSFERASE FUNCTION, HYPOTHETICAL (EUROFUNG)"/>
    <property type="match status" value="1"/>
</dbReference>
<organism evidence="2 3">
    <name type="scientific">Aspergillus uvarum CBS 121591</name>
    <dbReference type="NCBI Taxonomy" id="1448315"/>
    <lineage>
        <taxon>Eukaryota</taxon>
        <taxon>Fungi</taxon>
        <taxon>Dikarya</taxon>
        <taxon>Ascomycota</taxon>
        <taxon>Pezizomycotina</taxon>
        <taxon>Eurotiomycetes</taxon>
        <taxon>Eurotiomycetidae</taxon>
        <taxon>Eurotiales</taxon>
        <taxon>Aspergillaceae</taxon>
        <taxon>Aspergillus</taxon>
        <taxon>Aspergillus subgen. Circumdati</taxon>
    </lineage>
</organism>
<keyword evidence="3" id="KW-1185">Reference proteome</keyword>